<reference evidence="1" key="1">
    <citation type="submission" date="2020-08" db="EMBL/GenBank/DDBJ databases">
        <title>Multicomponent nature underlies the extraordinary mechanical properties of spider dragline silk.</title>
        <authorList>
            <person name="Kono N."/>
            <person name="Nakamura H."/>
            <person name="Mori M."/>
            <person name="Yoshida Y."/>
            <person name="Ohtoshi R."/>
            <person name="Malay A.D."/>
            <person name="Moran D.A.P."/>
            <person name="Tomita M."/>
            <person name="Numata K."/>
            <person name="Arakawa K."/>
        </authorList>
    </citation>
    <scope>NUCLEOTIDE SEQUENCE</scope>
</reference>
<dbReference type="Gene3D" id="3.30.420.10">
    <property type="entry name" value="Ribonuclease H-like superfamily/Ribonuclease H"/>
    <property type="match status" value="1"/>
</dbReference>
<proteinExistence type="predicted"/>
<organism evidence="1 2">
    <name type="scientific">Trichonephila clavipes</name>
    <name type="common">Golden silk orbweaver</name>
    <name type="synonym">Nephila clavipes</name>
    <dbReference type="NCBI Taxonomy" id="2585209"/>
    <lineage>
        <taxon>Eukaryota</taxon>
        <taxon>Metazoa</taxon>
        <taxon>Ecdysozoa</taxon>
        <taxon>Arthropoda</taxon>
        <taxon>Chelicerata</taxon>
        <taxon>Arachnida</taxon>
        <taxon>Araneae</taxon>
        <taxon>Araneomorphae</taxon>
        <taxon>Entelegynae</taxon>
        <taxon>Araneoidea</taxon>
        <taxon>Nephilidae</taxon>
        <taxon>Trichonephila</taxon>
    </lineage>
</organism>
<gene>
    <name evidence="1" type="ORF">TNCV_4292101</name>
</gene>
<dbReference type="AlphaFoldDB" id="A0A8X6RHD1"/>
<dbReference type="SUPFAM" id="SSF53098">
    <property type="entry name" value="Ribonuclease H-like"/>
    <property type="match status" value="1"/>
</dbReference>
<sequence length="197" mass="22859">MTVDRSMEFRIAGNSPGPPNPIDEPFINFSGNKTLPLIVIGLIRSLSEYSKQIVLHWIPRHCGVTVNEFADHLAKKRASIQQVTRKAISFTSARRIIKKKLNDLSSRRYAGRNSNKIWWKNFKDLPMWLKRKAVAEFHLTNGHDCFLKHLHKIHVTQACALCDFREDMDADRICRCPDLKGSFLYDLYWQTRNLFGS</sequence>
<dbReference type="InterPro" id="IPR036397">
    <property type="entry name" value="RNaseH_sf"/>
</dbReference>
<evidence type="ECO:0000313" key="2">
    <source>
        <dbReference type="Proteomes" id="UP000887159"/>
    </source>
</evidence>
<dbReference type="InterPro" id="IPR012337">
    <property type="entry name" value="RNaseH-like_sf"/>
</dbReference>
<keyword evidence="2" id="KW-1185">Reference proteome</keyword>
<evidence type="ECO:0000313" key="1">
    <source>
        <dbReference type="EMBL" id="GFX94165.1"/>
    </source>
</evidence>
<evidence type="ECO:0008006" key="3">
    <source>
        <dbReference type="Google" id="ProtNLM"/>
    </source>
</evidence>
<protein>
    <recommendedName>
        <fullName evidence="3">RNase H type-1 domain-containing protein</fullName>
    </recommendedName>
</protein>
<dbReference type="Proteomes" id="UP000887159">
    <property type="component" value="Unassembled WGS sequence"/>
</dbReference>
<name>A0A8X6RHD1_TRICX</name>
<dbReference type="EMBL" id="BMAU01021177">
    <property type="protein sequence ID" value="GFX94165.1"/>
    <property type="molecule type" value="Genomic_DNA"/>
</dbReference>
<accession>A0A8X6RHD1</accession>
<comment type="caution">
    <text evidence="1">The sequence shown here is derived from an EMBL/GenBank/DDBJ whole genome shotgun (WGS) entry which is preliminary data.</text>
</comment>
<dbReference type="GO" id="GO:0003676">
    <property type="term" value="F:nucleic acid binding"/>
    <property type="evidence" value="ECO:0007669"/>
    <property type="project" value="InterPro"/>
</dbReference>